<gene>
    <name evidence="2" type="ORF">I5Q82_13030</name>
</gene>
<dbReference type="EMBL" id="CP065321">
    <property type="protein sequence ID" value="QQR29002.1"/>
    <property type="molecule type" value="Genomic_DNA"/>
</dbReference>
<keyword evidence="1" id="KW-0472">Membrane</keyword>
<keyword evidence="1" id="KW-1133">Transmembrane helix</keyword>
<evidence type="ECO:0000313" key="2">
    <source>
        <dbReference type="EMBL" id="QQR29002.1"/>
    </source>
</evidence>
<keyword evidence="1" id="KW-0812">Transmembrane</keyword>
<name>A0AA92QVD7_9FIRM</name>
<proteinExistence type="predicted"/>
<feature type="transmembrane region" description="Helical" evidence="1">
    <location>
        <begin position="29"/>
        <end position="51"/>
    </location>
</feature>
<evidence type="ECO:0000256" key="1">
    <source>
        <dbReference type="SAM" id="Phobius"/>
    </source>
</evidence>
<dbReference type="RefSeq" id="WP_066535855.1">
    <property type="nucleotide sequence ID" value="NZ_CP021422.1"/>
</dbReference>
<dbReference type="AlphaFoldDB" id="A0AA92QVD7"/>
<sequence>MRRGAKRREPALPKVERVELSEKHIGRRFIAFLLCLALGLSALGFGIYSLLTTEPGWARIEATTEEASIAGDFVFDYLLGEGATAQRKALTTLYTQQCIELGRLFDATQTYENCQNNLCYINTHTGEEIKVDPCLYGAFERLERAGDRTVYLGMLEAYCLNLYYDSSGPEAFTEPEAAGTLRQLAGFAESGVSLELLGEDTLRLEVSPEYAALAEDLGLDCYLDFGWLRSAFILDYMAKELSSRGYTHGIISSRDGYTRSLGGDVGPVQRSLYRWDGTRAVETGRQEMDTPVNAAAINPFPLEGDDGRAYVNQRVLLGERAAGVTETALLYSSTEDCVELALKVKEGILK</sequence>
<evidence type="ECO:0000313" key="3">
    <source>
        <dbReference type="Proteomes" id="UP000596035"/>
    </source>
</evidence>
<accession>A0AA92QVD7</accession>
<organism evidence="2 3">
    <name type="scientific">Acutalibacter muris</name>
    <dbReference type="NCBI Taxonomy" id="1796620"/>
    <lineage>
        <taxon>Bacteria</taxon>
        <taxon>Bacillati</taxon>
        <taxon>Bacillota</taxon>
        <taxon>Clostridia</taxon>
        <taxon>Eubacteriales</taxon>
        <taxon>Acutalibacteraceae</taxon>
        <taxon>Acutalibacter</taxon>
    </lineage>
</organism>
<protein>
    <submittedName>
        <fullName evidence="2">Uncharacterized protein</fullName>
    </submittedName>
</protein>
<reference evidence="2 3" key="1">
    <citation type="submission" date="2020-11" db="EMBL/GenBank/DDBJ databases">
        <title>Closed and high quality bacterial genomes of the OMM12 community.</title>
        <authorList>
            <person name="Marbouty M."/>
            <person name="Lamy-Besnier Q."/>
            <person name="Debarbieux L."/>
            <person name="Koszul R."/>
        </authorList>
    </citation>
    <scope>NUCLEOTIDE SEQUENCE [LARGE SCALE GENOMIC DNA]</scope>
    <source>
        <strain evidence="2 3">KB18</strain>
    </source>
</reference>
<dbReference type="Proteomes" id="UP000596035">
    <property type="component" value="Chromosome"/>
</dbReference>